<accession>A0AA40ETV9</accession>
<dbReference type="Proteomes" id="UP001172155">
    <property type="component" value="Unassembled WGS sequence"/>
</dbReference>
<feature type="compositionally biased region" description="Acidic residues" evidence="1">
    <location>
        <begin position="169"/>
        <end position="182"/>
    </location>
</feature>
<reference evidence="2" key="1">
    <citation type="submission" date="2023-06" db="EMBL/GenBank/DDBJ databases">
        <title>Genome-scale phylogeny and comparative genomics of the fungal order Sordariales.</title>
        <authorList>
            <consortium name="Lawrence Berkeley National Laboratory"/>
            <person name="Hensen N."/>
            <person name="Bonometti L."/>
            <person name="Westerberg I."/>
            <person name="Brannstrom I.O."/>
            <person name="Guillou S."/>
            <person name="Cros-Aarteil S."/>
            <person name="Calhoun S."/>
            <person name="Haridas S."/>
            <person name="Kuo A."/>
            <person name="Mondo S."/>
            <person name="Pangilinan J."/>
            <person name="Riley R."/>
            <person name="LaButti K."/>
            <person name="Andreopoulos B."/>
            <person name="Lipzen A."/>
            <person name="Chen C."/>
            <person name="Yanf M."/>
            <person name="Daum C."/>
            <person name="Ng V."/>
            <person name="Clum A."/>
            <person name="Steindorff A."/>
            <person name="Ohm R."/>
            <person name="Martin F."/>
            <person name="Silar P."/>
            <person name="Natvig D."/>
            <person name="Lalanne C."/>
            <person name="Gautier V."/>
            <person name="Ament-velasquez S.L."/>
            <person name="Kruys A."/>
            <person name="Hutchinson M.I."/>
            <person name="Powell A.J."/>
            <person name="Barry K."/>
            <person name="Miller A.N."/>
            <person name="Grigoriev I.V."/>
            <person name="Debuchy R."/>
            <person name="Gladieux P."/>
            <person name="Thoren M.H."/>
            <person name="Johannesson H."/>
        </authorList>
    </citation>
    <scope>NUCLEOTIDE SEQUENCE</scope>
    <source>
        <strain evidence="2">SMH3187-1</strain>
    </source>
</reference>
<name>A0AA40ETV9_9PEZI</name>
<evidence type="ECO:0000256" key="1">
    <source>
        <dbReference type="SAM" id="MobiDB-lite"/>
    </source>
</evidence>
<comment type="caution">
    <text evidence="2">The sequence shown here is derived from an EMBL/GenBank/DDBJ whole genome shotgun (WGS) entry which is preliminary data.</text>
</comment>
<evidence type="ECO:0000313" key="3">
    <source>
        <dbReference type="Proteomes" id="UP001172155"/>
    </source>
</evidence>
<dbReference type="AlphaFoldDB" id="A0AA40ETV9"/>
<keyword evidence="3" id="KW-1185">Reference proteome</keyword>
<dbReference type="EMBL" id="JAUKUD010000004">
    <property type="protein sequence ID" value="KAK0745458.1"/>
    <property type="molecule type" value="Genomic_DNA"/>
</dbReference>
<protein>
    <submittedName>
        <fullName evidence="2">Uncharacterized protein</fullName>
    </submittedName>
</protein>
<feature type="region of interest" description="Disordered" evidence="1">
    <location>
        <begin position="165"/>
        <end position="186"/>
    </location>
</feature>
<organism evidence="2 3">
    <name type="scientific">Schizothecium vesticola</name>
    <dbReference type="NCBI Taxonomy" id="314040"/>
    <lineage>
        <taxon>Eukaryota</taxon>
        <taxon>Fungi</taxon>
        <taxon>Dikarya</taxon>
        <taxon>Ascomycota</taxon>
        <taxon>Pezizomycotina</taxon>
        <taxon>Sordariomycetes</taxon>
        <taxon>Sordariomycetidae</taxon>
        <taxon>Sordariales</taxon>
        <taxon>Schizotheciaceae</taxon>
        <taxon>Schizothecium</taxon>
    </lineage>
</organism>
<feature type="region of interest" description="Disordered" evidence="1">
    <location>
        <begin position="95"/>
        <end position="117"/>
    </location>
</feature>
<gene>
    <name evidence="2" type="ORF">B0T18DRAFT_132101</name>
</gene>
<evidence type="ECO:0000313" key="2">
    <source>
        <dbReference type="EMBL" id="KAK0745458.1"/>
    </source>
</evidence>
<proteinExistence type="predicted"/>
<sequence length="230" mass="24647">MLSNSVYKAQAPGERLCLALLPNQLSTLQRKDGNENSMLTMPGIPFSKPPHQVAASANLTPFTINVSDAEIAKPSPPHHRPFHPRRPRQELHHLLRRTPPLPRQQPRRLPRSLPTPPPQLLLISLVPPQLPRWHVTPRPGVNAGVLLRVGGVLLVLFAIDHAHEHHDDDGQDDGAEDADDFCGAEAGGDAVDGVGDAGASEGAGVELGVGGEHSGRCFPLPCLDIGIVRG</sequence>